<keyword evidence="1" id="KW-0472">Membrane</keyword>
<name>X0RQ51_9ZZZZ</name>
<feature type="transmembrane region" description="Helical" evidence="1">
    <location>
        <begin position="13"/>
        <end position="31"/>
    </location>
</feature>
<protein>
    <submittedName>
        <fullName evidence="2">Uncharacterized protein</fullName>
    </submittedName>
</protein>
<reference evidence="2" key="1">
    <citation type="journal article" date="2014" name="Front. Microbiol.">
        <title>High frequency of phylogenetically diverse reductive dehalogenase-homologous genes in deep subseafloor sedimentary metagenomes.</title>
        <authorList>
            <person name="Kawai M."/>
            <person name="Futagami T."/>
            <person name="Toyoda A."/>
            <person name="Takaki Y."/>
            <person name="Nishi S."/>
            <person name="Hori S."/>
            <person name="Arai W."/>
            <person name="Tsubouchi T."/>
            <person name="Morono Y."/>
            <person name="Uchiyama I."/>
            <person name="Ito T."/>
            <person name="Fujiyama A."/>
            <person name="Inagaki F."/>
            <person name="Takami H."/>
        </authorList>
    </citation>
    <scope>NUCLEOTIDE SEQUENCE</scope>
    <source>
        <strain evidence="2">Expedition CK06-06</strain>
    </source>
</reference>
<organism evidence="2">
    <name type="scientific">marine sediment metagenome</name>
    <dbReference type="NCBI Taxonomy" id="412755"/>
    <lineage>
        <taxon>unclassified sequences</taxon>
        <taxon>metagenomes</taxon>
        <taxon>ecological metagenomes</taxon>
    </lineage>
</organism>
<evidence type="ECO:0000256" key="1">
    <source>
        <dbReference type="SAM" id="Phobius"/>
    </source>
</evidence>
<proteinExistence type="predicted"/>
<dbReference type="EMBL" id="BARS01001370">
    <property type="protein sequence ID" value="GAF70913.1"/>
    <property type="molecule type" value="Genomic_DNA"/>
</dbReference>
<keyword evidence="1" id="KW-1133">Transmembrane helix</keyword>
<keyword evidence="1" id="KW-0812">Transmembrane</keyword>
<feature type="non-terminal residue" evidence="2">
    <location>
        <position position="117"/>
    </location>
</feature>
<accession>X0RQ51</accession>
<gene>
    <name evidence="2" type="ORF">S01H1_02736</name>
</gene>
<sequence>MEMALHTLNFWEIALDATQIGLCGLILLFLIRNRVKFKRLILNTPAAGKSQNFNTEFVVEAVRQQTELAFNHILETIDKERQTLRAYFELRETQLAPGLLKSASSGRIEPISSSEAS</sequence>
<evidence type="ECO:0000313" key="2">
    <source>
        <dbReference type="EMBL" id="GAF70913.1"/>
    </source>
</evidence>
<comment type="caution">
    <text evidence="2">The sequence shown here is derived from an EMBL/GenBank/DDBJ whole genome shotgun (WGS) entry which is preliminary data.</text>
</comment>
<dbReference type="AlphaFoldDB" id="X0RQ51"/>